<gene>
    <name evidence="1" type="ORF">QFC21_006658</name>
</gene>
<organism evidence="1 2">
    <name type="scientific">Naganishia friedmannii</name>
    <dbReference type="NCBI Taxonomy" id="89922"/>
    <lineage>
        <taxon>Eukaryota</taxon>
        <taxon>Fungi</taxon>
        <taxon>Dikarya</taxon>
        <taxon>Basidiomycota</taxon>
        <taxon>Agaricomycotina</taxon>
        <taxon>Tremellomycetes</taxon>
        <taxon>Filobasidiales</taxon>
        <taxon>Filobasidiaceae</taxon>
        <taxon>Naganishia</taxon>
    </lineage>
</organism>
<name>A0ACC2V0B8_9TREE</name>
<comment type="caution">
    <text evidence="1">The sequence shown here is derived from an EMBL/GenBank/DDBJ whole genome shotgun (WGS) entry which is preliminary data.</text>
</comment>
<reference evidence="1" key="1">
    <citation type="submission" date="2023-04" db="EMBL/GenBank/DDBJ databases">
        <title>Draft Genome sequencing of Naganishia species isolated from polar environments using Oxford Nanopore Technology.</title>
        <authorList>
            <person name="Leo P."/>
            <person name="Venkateswaran K."/>
        </authorList>
    </citation>
    <scope>NUCLEOTIDE SEQUENCE</scope>
    <source>
        <strain evidence="1">MNA-CCFEE 5423</strain>
    </source>
</reference>
<evidence type="ECO:0000313" key="2">
    <source>
        <dbReference type="Proteomes" id="UP001227268"/>
    </source>
</evidence>
<sequence length="398" mass="39871">MFAKSIASAAVGAAALFAQSANAQVTATGTMGSTNPPQATMGTPVNQTSMARLLSANSIDDFCIFAPPQKGVTIGDSEAFEVAWCTKQRNNARIIPDGVLKAVHFIKTPMYVQVQGWGDFTQLNIAAGDLGGELDPHGATGEGNPVGGNVTSNVSGTDVHYQEWMNYMSDTQFCLRICTAENATVSAALQCQHTLDEMGCEWVMPGDYTQDTFTSCDGDAAFPPGLYPLANGSTSTFAQRYTGTYVDGASSTQMFTVGQTVTPPAPYSTPATSNCQTFSSVGNGIASLALANAGSATGVASGSSSSKASSSMAASSSGMMSSGSSAAASRSGSSAAAGTTASASKSGASAASAAASSATSRSGASMSITRFGGDGLGAVMAVGFSAFAVVAGAGAFFL</sequence>
<protein>
    <submittedName>
        <fullName evidence="1">Uncharacterized protein</fullName>
    </submittedName>
</protein>
<evidence type="ECO:0000313" key="1">
    <source>
        <dbReference type="EMBL" id="KAJ9092783.1"/>
    </source>
</evidence>
<dbReference type="EMBL" id="JASBWT010000035">
    <property type="protein sequence ID" value="KAJ9092783.1"/>
    <property type="molecule type" value="Genomic_DNA"/>
</dbReference>
<accession>A0ACC2V0B8</accession>
<proteinExistence type="predicted"/>
<keyword evidence="2" id="KW-1185">Reference proteome</keyword>
<dbReference type="Proteomes" id="UP001227268">
    <property type="component" value="Unassembled WGS sequence"/>
</dbReference>